<dbReference type="GO" id="GO:0008270">
    <property type="term" value="F:zinc ion binding"/>
    <property type="evidence" value="ECO:0007669"/>
    <property type="project" value="UniProtKB-KW"/>
</dbReference>
<accession>A0A6G7PVN3</accession>
<comment type="catalytic activity">
    <reaction evidence="9">
        <text>an acyl phosphate + H2O = a carboxylate + phosphate + H(+)</text>
        <dbReference type="Rhea" id="RHEA:14965"/>
        <dbReference type="ChEBI" id="CHEBI:15377"/>
        <dbReference type="ChEBI" id="CHEBI:15378"/>
        <dbReference type="ChEBI" id="CHEBI:29067"/>
        <dbReference type="ChEBI" id="CHEBI:43474"/>
        <dbReference type="ChEBI" id="CHEBI:59918"/>
        <dbReference type="EC" id="3.6.1.7"/>
    </reaction>
</comment>
<keyword evidence="4" id="KW-0479">Metal-binding</keyword>
<protein>
    <recommendedName>
        <fullName evidence="8">Carbamoyltransferase</fullName>
        <ecNumber evidence="8">6.2.-.-</ecNumber>
    </recommendedName>
</protein>
<evidence type="ECO:0000256" key="7">
    <source>
        <dbReference type="ARBA" id="ARBA00048220"/>
    </source>
</evidence>
<dbReference type="PROSITE" id="PS51160">
    <property type="entry name" value="ACYLPHOSPHATASE_3"/>
    <property type="match status" value="1"/>
</dbReference>
<dbReference type="Pfam" id="PF17788">
    <property type="entry name" value="HypF_C"/>
    <property type="match status" value="1"/>
</dbReference>
<dbReference type="GO" id="GO:0016874">
    <property type="term" value="F:ligase activity"/>
    <property type="evidence" value="ECO:0007669"/>
    <property type="project" value="UniProtKB-UniRule"/>
</dbReference>
<keyword evidence="5" id="KW-0863">Zinc-finger</keyword>
<dbReference type="Pfam" id="PF00708">
    <property type="entry name" value="Acylphosphatase"/>
    <property type="match status" value="1"/>
</dbReference>
<dbReference type="UniPathway" id="UPA00335"/>
<dbReference type="InterPro" id="IPR017968">
    <property type="entry name" value="Acylphosphatase_CS"/>
</dbReference>
<dbReference type="AlphaFoldDB" id="A0A6G7PVN3"/>
<dbReference type="GO" id="GO:0003998">
    <property type="term" value="F:acylphosphatase activity"/>
    <property type="evidence" value="ECO:0007669"/>
    <property type="project" value="UniProtKB-EC"/>
</dbReference>
<keyword evidence="9" id="KW-0378">Hydrolase</keyword>
<dbReference type="RefSeq" id="WP_166031898.1">
    <property type="nucleotide sequence ID" value="NZ_CP048877.1"/>
</dbReference>
<dbReference type="Proteomes" id="UP000502179">
    <property type="component" value="Chromosome"/>
</dbReference>
<dbReference type="Pfam" id="PF07503">
    <property type="entry name" value="zf-HYPF"/>
    <property type="match status" value="2"/>
</dbReference>
<dbReference type="GO" id="GO:0016743">
    <property type="term" value="F:carboxyl- or carbamoyltransferase activity"/>
    <property type="evidence" value="ECO:0007669"/>
    <property type="project" value="UniProtKB-UniRule"/>
</dbReference>
<evidence type="ECO:0000256" key="9">
    <source>
        <dbReference type="PROSITE-ProRule" id="PRU00520"/>
    </source>
</evidence>
<dbReference type="EMBL" id="CP048877">
    <property type="protein sequence ID" value="QIJ71680.1"/>
    <property type="molecule type" value="Genomic_DNA"/>
</dbReference>
<dbReference type="InterPro" id="IPR006070">
    <property type="entry name" value="Sua5-like_dom"/>
</dbReference>
<comment type="catalytic activity">
    <reaction evidence="7">
        <text>C-terminal L-cysteinyl-[HypE protein] + carbamoyl phosphate + ATP + H2O = C-terminal S-carboxamide-L-cysteinyl-[HypE protein] + AMP + phosphate + diphosphate + H(+)</text>
        <dbReference type="Rhea" id="RHEA:55636"/>
        <dbReference type="Rhea" id="RHEA-COMP:14247"/>
        <dbReference type="Rhea" id="RHEA-COMP:14392"/>
        <dbReference type="ChEBI" id="CHEBI:15377"/>
        <dbReference type="ChEBI" id="CHEBI:15378"/>
        <dbReference type="ChEBI" id="CHEBI:30616"/>
        <dbReference type="ChEBI" id="CHEBI:33019"/>
        <dbReference type="ChEBI" id="CHEBI:43474"/>
        <dbReference type="ChEBI" id="CHEBI:58228"/>
        <dbReference type="ChEBI" id="CHEBI:76913"/>
        <dbReference type="ChEBI" id="CHEBI:139126"/>
        <dbReference type="ChEBI" id="CHEBI:456215"/>
    </reaction>
</comment>
<evidence type="ECO:0000256" key="4">
    <source>
        <dbReference type="ARBA" id="ARBA00022723"/>
    </source>
</evidence>
<dbReference type="InterPro" id="IPR011125">
    <property type="entry name" value="Znf_HypF"/>
</dbReference>
<dbReference type="EC" id="6.2.-.-" evidence="8"/>
<dbReference type="Gene3D" id="3.30.420.40">
    <property type="match status" value="1"/>
</dbReference>
<dbReference type="InterPro" id="IPR041440">
    <property type="entry name" value="HypF_C"/>
</dbReference>
<dbReference type="InterPro" id="IPR004421">
    <property type="entry name" value="Carbamoyltransferase_HypF"/>
</dbReference>
<dbReference type="PANTHER" id="PTHR42959:SF1">
    <property type="entry name" value="CARBAMOYLTRANSFERASE HYPF"/>
    <property type="match status" value="1"/>
</dbReference>
<dbReference type="InterPro" id="IPR017945">
    <property type="entry name" value="DHBP_synth_RibB-like_a/b_dom"/>
</dbReference>
<dbReference type="NCBIfam" id="TIGR00143">
    <property type="entry name" value="hypF"/>
    <property type="match status" value="1"/>
</dbReference>
<proteinExistence type="inferred from homology"/>
<dbReference type="PROSITE" id="PS51163">
    <property type="entry name" value="YRDC"/>
    <property type="match status" value="1"/>
</dbReference>
<evidence type="ECO:0000256" key="3">
    <source>
        <dbReference type="ARBA" id="ARBA00022598"/>
    </source>
</evidence>
<dbReference type="GO" id="GO:0051604">
    <property type="term" value="P:protein maturation"/>
    <property type="evidence" value="ECO:0007669"/>
    <property type="project" value="TreeGrafter"/>
</dbReference>
<dbReference type="SUPFAM" id="SSF54975">
    <property type="entry name" value="Acylphosphatase/BLUF domain-like"/>
    <property type="match status" value="1"/>
</dbReference>
<comment type="pathway">
    <text evidence="1">Protein modification; [NiFe] hydrogenase maturation.</text>
</comment>
<dbReference type="InterPro" id="IPR001792">
    <property type="entry name" value="Acylphosphatase-like_dom"/>
</dbReference>
<dbReference type="InterPro" id="IPR055128">
    <property type="entry name" value="HypF_C_2"/>
</dbReference>
<dbReference type="PANTHER" id="PTHR42959">
    <property type="entry name" value="CARBAMOYLTRANSFERASE"/>
    <property type="match status" value="1"/>
</dbReference>
<keyword evidence="10" id="KW-0808">Transferase</keyword>
<dbReference type="SUPFAM" id="SSF55821">
    <property type="entry name" value="YrdC/RibB"/>
    <property type="match status" value="1"/>
</dbReference>
<keyword evidence="11" id="KW-1185">Reference proteome</keyword>
<dbReference type="Pfam" id="PF22521">
    <property type="entry name" value="HypF_C_2"/>
    <property type="match status" value="1"/>
</dbReference>
<dbReference type="PROSITE" id="PS00150">
    <property type="entry name" value="ACYLPHOSPHATASE_1"/>
    <property type="match status" value="1"/>
</dbReference>
<dbReference type="PIRSF" id="PIRSF006256">
    <property type="entry name" value="CMPcnvr_hdrg_mat"/>
    <property type="match status" value="1"/>
</dbReference>
<sequence>MRALRILISGVVQGVGFRPFVFRLARKYGLKGWVRNTGEGVEIAAWGKELSSFLTALEKEAPPLARITSMKVFPLEGQSPQEFSVAESQPGPRQTYIPSDVATCEACLAEIFDPADRRYGYPFTNCTNCGPRYSVILDLPYDREKTTMAPFKLCPDCLQEYLNPEDRRFHAEPNACPRCGPRLWVVDSQGRSLAVDNPLDFVARRLFEGAIVALKGLGGFQLAVSAQDEAAVIKLRARKHRPAKPLAIMVRDLSRVKKVACLDPGEEEVLVSPRRPIVLLKKKDPFPLAPSLAPGIDLIGVMLPYTPLHHLLLKKGPAYLVMTSGNLSDEPIARTNEEALERLASIADFFLLHDREIAVRVDDSVVRVMAGRPRLIRRARGYVPEPFRLPGPMTSTLAIGAFLKNTFSLTREAEVFVSQHIGDLDSPQSLAFFEETLEHLLRLLDLSPRLVVSDLHPDYLSSQWARDYGRRKGIRVISVQHHLAHALATLTERGLSLPSLAVVLDGLGLGLDGAIWGGEVFWLEDRGFQRLAHLEYLPLPGGEAAIKSPWRMATSALYTAMGPEARDLPLRLFEVVTPQKWHFLTTMMEKGINSPPTSSAGRLFDAVAALLGLCYENLYEAQAAMMLEALAVSQSRPYPFSLEKAGLPWRICLHPAIRDLVADILAGVPSEVIAGRFVATLAEAFSVVAAEFARRRGVRQILLSGGCFQNRLLLEKTLLRLESLGLIPYAPENIPVNDGGISLGQAAYVYYYASS</sequence>
<evidence type="ECO:0000256" key="6">
    <source>
        <dbReference type="ARBA" id="ARBA00022833"/>
    </source>
</evidence>
<evidence type="ECO:0000256" key="2">
    <source>
        <dbReference type="ARBA" id="ARBA00008097"/>
    </source>
</evidence>
<dbReference type="Gene3D" id="3.30.420.360">
    <property type="match status" value="1"/>
</dbReference>
<dbReference type="GO" id="GO:0003725">
    <property type="term" value="F:double-stranded RNA binding"/>
    <property type="evidence" value="ECO:0007669"/>
    <property type="project" value="InterPro"/>
</dbReference>
<feature type="active site" evidence="9">
    <location>
        <position position="18"/>
    </location>
</feature>
<dbReference type="Gene3D" id="3.30.110.120">
    <property type="match status" value="1"/>
</dbReference>
<organism evidence="10 11">
    <name type="scientific">Thermosulfuriphilus ammonigenes</name>
    <dbReference type="NCBI Taxonomy" id="1936021"/>
    <lineage>
        <taxon>Bacteria</taxon>
        <taxon>Pseudomonadati</taxon>
        <taxon>Thermodesulfobacteriota</taxon>
        <taxon>Thermodesulfobacteria</taxon>
        <taxon>Thermodesulfobacteriales</taxon>
        <taxon>Thermodesulfobacteriaceae</taxon>
        <taxon>Thermosulfuriphilus</taxon>
    </lineage>
</organism>
<reference evidence="10 11" key="1">
    <citation type="submission" date="2020-02" db="EMBL/GenBank/DDBJ databases">
        <title>Genome analysis of Thermosulfuriphilus ammonigenes ST65T, an anaerobic thermophilic chemolithoautotrophic bacterium isolated from a deep-sea hydrothermal vent.</title>
        <authorList>
            <person name="Slobodkina G."/>
            <person name="Allioux M."/>
            <person name="Merkel A."/>
            <person name="Alain K."/>
            <person name="Jebbar M."/>
            <person name="Slobodkin A."/>
        </authorList>
    </citation>
    <scope>NUCLEOTIDE SEQUENCE [LARGE SCALE GENOMIC DNA]</scope>
    <source>
        <strain evidence="10 11">ST65</strain>
    </source>
</reference>
<evidence type="ECO:0000313" key="10">
    <source>
        <dbReference type="EMBL" id="QIJ71680.1"/>
    </source>
</evidence>
<comment type="similarity">
    <text evidence="2 8">Belongs to the carbamoyltransferase HypF family.</text>
</comment>
<evidence type="ECO:0000256" key="8">
    <source>
        <dbReference type="PIRNR" id="PIRNR006256"/>
    </source>
</evidence>
<evidence type="ECO:0000256" key="1">
    <source>
        <dbReference type="ARBA" id="ARBA00004711"/>
    </source>
</evidence>
<dbReference type="InterPro" id="IPR036046">
    <property type="entry name" value="Acylphosphatase-like_dom_sf"/>
</dbReference>
<dbReference type="InterPro" id="IPR051060">
    <property type="entry name" value="Carbamoyltrans_HypF-like"/>
</dbReference>
<dbReference type="Pfam" id="PF01300">
    <property type="entry name" value="Sua5_yciO_yrdC"/>
    <property type="match status" value="1"/>
</dbReference>
<dbReference type="KEGG" id="tav:G4V39_05075"/>
<evidence type="ECO:0000256" key="5">
    <source>
        <dbReference type="ARBA" id="ARBA00022771"/>
    </source>
</evidence>
<evidence type="ECO:0000313" key="11">
    <source>
        <dbReference type="Proteomes" id="UP000502179"/>
    </source>
</evidence>
<name>A0A6G7PVN3_9BACT</name>
<keyword evidence="3" id="KW-0436">Ligase</keyword>
<feature type="active site" evidence="9">
    <location>
        <position position="36"/>
    </location>
</feature>
<keyword evidence="6" id="KW-0862">Zinc</keyword>
<dbReference type="Gene3D" id="3.90.870.50">
    <property type="match status" value="1"/>
</dbReference>
<gene>
    <name evidence="10" type="primary">hypF</name>
    <name evidence="10" type="ORF">G4V39_05075</name>
</gene>